<feature type="domain" description="C2H2-type" evidence="6">
    <location>
        <begin position="356"/>
        <end position="383"/>
    </location>
</feature>
<evidence type="ECO:0000256" key="3">
    <source>
        <dbReference type="PROSITE-ProRule" id="PRU00042"/>
    </source>
</evidence>
<keyword evidence="3" id="KW-0862">Zinc</keyword>
<feature type="domain" description="C2H2-type" evidence="6">
    <location>
        <begin position="404"/>
        <end position="428"/>
    </location>
</feature>
<dbReference type="InterPro" id="IPR000210">
    <property type="entry name" value="BTB/POZ_dom"/>
</dbReference>
<keyword evidence="3" id="KW-0479">Metal-binding</keyword>
<dbReference type="PROSITE" id="PS00028">
    <property type="entry name" value="ZINC_FINGER_C2H2_1"/>
    <property type="match status" value="2"/>
</dbReference>
<sequence>MEPPAEICENYQLKWSSYNSYIHSCIASSIFAEDSFADVALITMDGHKIMAHRFVLSYSSQYLNKALKFQPKVTTALPLMIVLPQSITYKALKILVKYMYSGEATVPKDILNIVLKAGEILKIKGLYREPGDEDQNKKIAGKPSNLSSNIDSQQRKTKEAKASETGSIISKNPPPLVVSSNMTQKIIQAQTDATKIQAQKVQKMLHHKMQQKTQQEKVVNSSGNNLKQYGGPRVLNFSMTNFNGMEQETSPSASTSSKSRTLILNQKVNQQDKPHTITSAEAELQNSSDSTSMSIKGENGKTDNLSYLVIKDEPVEWPDEMDIVDEKEVFPEESVKMEGYDSTSNEGSNAEIFTPLTCELCTETFAIPADWVKHVQTHTDMLPAKRRRRDSPDEEDENASYPELRCDLCDKSFPTPAEWVRHIQDSHTEFELSMSNRKNEVRKSHASNFKLVLKK</sequence>
<organism evidence="7 8">
    <name type="scientific">Hypothenemus hampei</name>
    <name type="common">Coffee berry borer</name>
    <dbReference type="NCBI Taxonomy" id="57062"/>
    <lineage>
        <taxon>Eukaryota</taxon>
        <taxon>Metazoa</taxon>
        <taxon>Ecdysozoa</taxon>
        <taxon>Arthropoda</taxon>
        <taxon>Hexapoda</taxon>
        <taxon>Insecta</taxon>
        <taxon>Pterygota</taxon>
        <taxon>Neoptera</taxon>
        <taxon>Endopterygota</taxon>
        <taxon>Coleoptera</taxon>
        <taxon>Polyphaga</taxon>
        <taxon>Cucujiformia</taxon>
        <taxon>Curculionidae</taxon>
        <taxon>Scolytinae</taxon>
        <taxon>Hypothenemus</taxon>
    </lineage>
</organism>
<dbReference type="InterPro" id="IPR011333">
    <property type="entry name" value="SKP1/BTB/POZ_sf"/>
</dbReference>
<dbReference type="PROSITE" id="PS50157">
    <property type="entry name" value="ZINC_FINGER_C2H2_2"/>
    <property type="match status" value="2"/>
</dbReference>
<dbReference type="SUPFAM" id="SSF57667">
    <property type="entry name" value="beta-beta-alpha zinc fingers"/>
    <property type="match status" value="1"/>
</dbReference>
<feature type="region of interest" description="Disordered" evidence="4">
    <location>
        <begin position="279"/>
        <end position="298"/>
    </location>
</feature>
<dbReference type="SMART" id="SM00225">
    <property type="entry name" value="BTB"/>
    <property type="match status" value="1"/>
</dbReference>
<evidence type="ECO:0000313" key="8">
    <source>
        <dbReference type="Proteomes" id="UP001566132"/>
    </source>
</evidence>
<feature type="region of interest" description="Disordered" evidence="4">
    <location>
        <begin position="132"/>
        <end position="175"/>
    </location>
</feature>
<feature type="compositionally biased region" description="Polar residues" evidence="4">
    <location>
        <begin position="279"/>
        <end position="294"/>
    </location>
</feature>
<proteinExistence type="predicted"/>
<dbReference type="Gene3D" id="3.30.710.10">
    <property type="entry name" value="Potassium Channel Kv1.1, Chain A"/>
    <property type="match status" value="1"/>
</dbReference>
<feature type="domain" description="BTB" evidence="5">
    <location>
        <begin position="37"/>
        <end position="108"/>
    </location>
</feature>
<evidence type="ECO:0000259" key="5">
    <source>
        <dbReference type="PROSITE" id="PS50097"/>
    </source>
</evidence>
<evidence type="ECO:0000259" key="6">
    <source>
        <dbReference type="PROSITE" id="PS50157"/>
    </source>
</evidence>
<dbReference type="GO" id="GO:0048513">
    <property type="term" value="P:animal organ development"/>
    <property type="evidence" value="ECO:0007669"/>
    <property type="project" value="UniProtKB-ARBA"/>
</dbReference>
<dbReference type="GO" id="GO:0005634">
    <property type="term" value="C:nucleus"/>
    <property type="evidence" value="ECO:0007669"/>
    <property type="project" value="UniProtKB-SubCell"/>
</dbReference>
<feature type="compositionally biased region" description="Basic and acidic residues" evidence="4">
    <location>
        <begin position="153"/>
        <end position="162"/>
    </location>
</feature>
<dbReference type="GO" id="GO:0008270">
    <property type="term" value="F:zinc ion binding"/>
    <property type="evidence" value="ECO:0007669"/>
    <property type="project" value="UniProtKB-KW"/>
</dbReference>
<keyword evidence="8" id="KW-1185">Reference proteome</keyword>
<dbReference type="Gene3D" id="3.30.160.60">
    <property type="entry name" value="Classic Zinc Finger"/>
    <property type="match status" value="1"/>
</dbReference>
<evidence type="ECO:0000256" key="4">
    <source>
        <dbReference type="SAM" id="MobiDB-lite"/>
    </source>
</evidence>
<name>A0ABD1E1B9_HYPHA</name>
<dbReference type="SMART" id="SM00355">
    <property type="entry name" value="ZnF_C2H2"/>
    <property type="match status" value="2"/>
</dbReference>
<dbReference type="InterPro" id="IPR051095">
    <property type="entry name" value="Dros_DevTransReg"/>
</dbReference>
<evidence type="ECO:0000313" key="7">
    <source>
        <dbReference type="EMBL" id="KAL1488466.1"/>
    </source>
</evidence>
<reference evidence="7 8" key="1">
    <citation type="submission" date="2024-05" db="EMBL/GenBank/DDBJ databases">
        <title>Genetic variation in Jamaican populations of the coffee berry borer (Hypothenemus hampei).</title>
        <authorList>
            <person name="Errbii M."/>
            <person name="Myrie A."/>
        </authorList>
    </citation>
    <scope>NUCLEOTIDE SEQUENCE [LARGE SCALE GENOMIC DNA]</scope>
    <source>
        <strain evidence="7">JA-Hopewell-2020-01-JO</strain>
        <tissue evidence="7">Whole body</tissue>
    </source>
</reference>
<keyword evidence="2" id="KW-0539">Nucleus</keyword>
<protein>
    <submittedName>
        <fullName evidence="7">Uncharacterized protein</fullName>
    </submittedName>
</protein>
<dbReference type="InterPro" id="IPR013087">
    <property type="entry name" value="Znf_C2H2_type"/>
</dbReference>
<dbReference type="PANTHER" id="PTHR23110">
    <property type="entry name" value="BTB DOMAIN TRANSCRIPTION FACTOR"/>
    <property type="match status" value="1"/>
</dbReference>
<dbReference type="InterPro" id="IPR036236">
    <property type="entry name" value="Znf_C2H2_sf"/>
</dbReference>
<dbReference type="GO" id="GO:0048666">
    <property type="term" value="P:neuron development"/>
    <property type="evidence" value="ECO:0007669"/>
    <property type="project" value="UniProtKB-ARBA"/>
</dbReference>
<gene>
    <name evidence="7" type="ORF">ABEB36_014937</name>
</gene>
<keyword evidence="3" id="KW-0863">Zinc-finger</keyword>
<comment type="caution">
    <text evidence="7">The sequence shown here is derived from an EMBL/GenBank/DDBJ whole genome shotgun (WGS) entry which is preliminary data.</text>
</comment>
<evidence type="ECO:0000256" key="2">
    <source>
        <dbReference type="ARBA" id="ARBA00023242"/>
    </source>
</evidence>
<comment type="subcellular location">
    <subcellularLocation>
        <location evidence="1">Nucleus</location>
    </subcellularLocation>
</comment>
<dbReference type="AlphaFoldDB" id="A0ABD1E1B9"/>
<dbReference type="EMBL" id="JBDJPC010000014">
    <property type="protein sequence ID" value="KAL1488466.1"/>
    <property type="molecule type" value="Genomic_DNA"/>
</dbReference>
<dbReference type="Proteomes" id="UP001566132">
    <property type="component" value="Unassembled WGS sequence"/>
</dbReference>
<dbReference type="PANTHER" id="PTHR23110:SF93">
    <property type="entry name" value="ZINC FINGER AND BTB DOMAIN-CONTAINING PROTEIN 14-LIKE PROTEIN"/>
    <property type="match status" value="1"/>
</dbReference>
<dbReference type="PROSITE" id="PS50097">
    <property type="entry name" value="BTB"/>
    <property type="match status" value="1"/>
</dbReference>
<dbReference type="Pfam" id="PF00096">
    <property type="entry name" value="zf-C2H2"/>
    <property type="match status" value="1"/>
</dbReference>
<dbReference type="SUPFAM" id="SSF54695">
    <property type="entry name" value="POZ domain"/>
    <property type="match status" value="1"/>
</dbReference>
<accession>A0ABD1E1B9</accession>
<evidence type="ECO:0000256" key="1">
    <source>
        <dbReference type="ARBA" id="ARBA00004123"/>
    </source>
</evidence>
<dbReference type="Pfam" id="PF00651">
    <property type="entry name" value="BTB"/>
    <property type="match status" value="1"/>
</dbReference>
<dbReference type="GO" id="GO:0003006">
    <property type="term" value="P:developmental process involved in reproduction"/>
    <property type="evidence" value="ECO:0007669"/>
    <property type="project" value="UniProtKB-ARBA"/>
</dbReference>